<dbReference type="SUPFAM" id="SSF47413">
    <property type="entry name" value="lambda repressor-like DNA-binding domains"/>
    <property type="match status" value="1"/>
</dbReference>
<accession>A0A5R9E3X2</accession>
<dbReference type="InterPro" id="IPR010982">
    <property type="entry name" value="Lambda_DNA-bd_dom_sf"/>
</dbReference>
<evidence type="ECO:0000313" key="4">
    <source>
        <dbReference type="Proteomes" id="UP000305921"/>
    </source>
</evidence>
<organism evidence="3 4">
    <name type="scientific">Streptomyces marianii</name>
    <dbReference type="NCBI Taxonomy" id="1817406"/>
    <lineage>
        <taxon>Bacteria</taxon>
        <taxon>Bacillati</taxon>
        <taxon>Actinomycetota</taxon>
        <taxon>Actinomycetes</taxon>
        <taxon>Kitasatosporales</taxon>
        <taxon>Streptomycetaceae</taxon>
        <taxon>Streptomyces</taxon>
    </lineage>
</organism>
<sequence>MSGHTRMQALREKRIREGYPESEERAQERRENLLAMALAVVVYDRRKELGLTQAEAAERCGLDQAKISRIEGSDAVPTLTLLYKLSKGLDATLRIDIDVADDEPKITLTPHDAAA</sequence>
<dbReference type="OrthoDB" id="6401124at2"/>
<feature type="region of interest" description="Disordered" evidence="1">
    <location>
        <begin position="1"/>
        <end position="28"/>
    </location>
</feature>
<dbReference type="RefSeq" id="WP_138053886.1">
    <property type="nucleotide sequence ID" value="NZ_VAWE01000001.1"/>
</dbReference>
<dbReference type="GO" id="GO:0003677">
    <property type="term" value="F:DNA binding"/>
    <property type="evidence" value="ECO:0007669"/>
    <property type="project" value="InterPro"/>
</dbReference>
<dbReference type="InterPro" id="IPR001387">
    <property type="entry name" value="Cro/C1-type_HTH"/>
</dbReference>
<reference evidence="3 4" key="1">
    <citation type="submission" date="2019-05" db="EMBL/GenBank/DDBJ databases">
        <title>Streptomyces marianii sp. nov., a novel marine actinomycete from southern coast of India.</title>
        <authorList>
            <person name="Iniyan A.M."/>
            <person name="Wink J."/>
            <person name="Ramprasad E."/>
            <person name="Ramana C.V."/>
            <person name="Bunk B."/>
            <person name="Sproer C."/>
            <person name="Joseph F.-J.R.S."/>
            <person name="Vincent S.G.P."/>
        </authorList>
    </citation>
    <scope>NUCLEOTIDE SEQUENCE [LARGE SCALE GENOMIC DNA]</scope>
    <source>
        <strain evidence="3 4">ICN19</strain>
    </source>
</reference>
<evidence type="ECO:0000256" key="1">
    <source>
        <dbReference type="SAM" id="MobiDB-lite"/>
    </source>
</evidence>
<keyword evidence="4" id="KW-1185">Reference proteome</keyword>
<gene>
    <name evidence="3" type="ORF">FEF34_16610</name>
</gene>
<feature type="compositionally biased region" description="Basic and acidic residues" evidence="1">
    <location>
        <begin position="9"/>
        <end position="28"/>
    </location>
</feature>
<dbReference type="Pfam" id="PF01381">
    <property type="entry name" value="HTH_3"/>
    <property type="match status" value="1"/>
</dbReference>
<dbReference type="AlphaFoldDB" id="A0A5R9E3X2"/>
<proteinExistence type="predicted"/>
<name>A0A5R9E3X2_9ACTN</name>
<feature type="domain" description="HTH cro/C1-type" evidence="2">
    <location>
        <begin position="42"/>
        <end position="100"/>
    </location>
</feature>
<protein>
    <submittedName>
        <fullName evidence="3">Helix-turn-helix transcriptional regulator</fullName>
    </submittedName>
</protein>
<evidence type="ECO:0000313" key="3">
    <source>
        <dbReference type="EMBL" id="TLQ44526.1"/>
    </source>
</evidence>
<dbReference type="EMBL" id="VAWE01000001">
    <property type="protein sequence ID" value="TLQ44526.1"/>
    <property type="molecule type" value="Genomic_DNA"/>
</dbReference>
<evidence type="ECO:0000259" key="2">
    <source>
        <dbReference type="PROSITE" id="PS50943"/>
    </source>
</evidence>
<dbReference type="Proteomes" id="UP000305921">
    <property type="component" value="Unassembled WGS sequence"/>
</dbReference>
<dbReference type="SMART" id="SM00530">
    <property type="entry name" value="HTH_XRE"/>
    <property type="match status" value="1"/>
</dbReference>
<comment type="caution">
    <text evidence="3">The sequence shown here is derived from an EMBL/GenBank/DDBJ whole genome shotgun (WGS) entry which is preliminary data.</text>
</comment>
<dbReference type="Gene3D" id="1.10.260.40">
    <property type="entry name" value="lambda repressor-like DNA-binding domains"/>
    <property type="match status" value="1"/>
</dbReference>
<dbReference type="CDD" id="cd00093">
    <property type="entry name" value="HTH_XRE"/>
    <property type="match status" value="1"/>
</dbReference>
<dbReference type="PROSITE" id="PS50943">
    <property type="entry name" value="HTH_CROC1"/>
    <property type="match status" value="1"/>
</dbReference>